<dbReference type="InterPro" id="IPR007372">
    <property type="entry name" value="Lipid/polyisoprenoid-bd_YceI"/>
</dbReference>
<dbReference type="SUPFAM" id="SSF101874">
    <property type="entry name" value="YceI-like"/>
    <property type="match status" value="1"/>
</dbReference>
<dbReference type="EMBL" id="CP101989">
    <property type="protein sequence ID" value="UUI64275.1"/>
    <property type="molecule type" value="Genomic_DNA"/>
</dbReference>
<evidence type="ECO:0000313" key="3">
    <source>
        <dbReference type="EMBL" id="UUI64275.1"/>
    </source>
</evidence>
<reference evidence="3 4" key="1">
    <citation type="submission" date="2022-07" db="EMBL/GenBank/DDBJ databases">
        <title>Novel species in genus cellulomonas.</title>
        <authorList>
            <person name="Ye L."/>
        </authorList>
    </citation>
    <scope>NUCLEOTIDE SEQUENCE [LARGE SCALE GENOMIC DNA]</scope>
    <source>
        <strain evidence="4">zg-Y908</strain>
    </source>
</reference>
<accession>A0ABY5K2P5</accession>
<dbReference type="SMART" id="SM00867">
    <property type="entry name" value="YceI"/>
    <property type="match status" value="1"/>
</dbReference>
<evidence type="ECO:0000313" key="4">
    <source>
        <dbReference type="Proteomes" id="UP001317322"/>
    </source>
</evidence>
<evidence type="ECO:0000256" key="1">
    <source>
        <dbReference type="ARBA" id="ARBA00008812"/>
    </source>
</evidence>
<dbReference type="Proteomes" id="UP001317322">
    <property type="component" value="Chromosome"/>
</dbReference>
<dbReference type="RefSeq" id="WP_227565334.1">
    <property type="nucleotide sequence ID" value="NZ_CP101989.1"/>
</dbReference>
<comment type="similarity">
    <text evidence="1">Belongs to the UPF0312 family.</text>
</comment>
<protein>
    <submittedName>
        <fullName evidence="3">YceI family protein</fullName>
    </submittedName>
</protein>
<proteinExistence type="inferred from homology"/>
<dbReference type="Gene3D" id="2.40.128.110">
    <property type="entry name" value="Lipid/polyisoprenoid-binding, YceI-like"/>
    <property type="match status" value="1"/>
</dbReference>
<dbReference type="Pfam" id="PF04264">
    <property type="entry name" value="YceI"/>
    <property type="match status" value="1"/>
</dbReference>
<feature type="domain" description="Lipid/polyisoprenoid-binding YceI-like" evidence="2">
    <location>
        <begin position="19"/>
        <end position="186"/>
    </location>
</feature>
<dbReference type="InterPro" id="IPR036761">
    <property type="entry name" value="TTHA0802/YceI-like_sf"/>
</dbReference>
<organism evidence="3 4">
    <name type="scientific">Cellulomonas wangsupingiae</name>
    <dbReference type="NCBI Taxonomy" id="2968085"/>
    <lineage>
        <taxon>Bacteria</taxon>
        <taxon>Bacillati</taxon>
        <taxon>Actinomycetota</taxon>
        <taxon>Actinomycetes</taxon>
        <taxon>Micrococcales</taxon>
        <taxon>Cellulomonadaceae</taxon>
        <taxon>Cellulomonas</taxon>
    </lineage>
</organism>
<dbReference type="PANTHER" id="PTHR34406:SF1">
    <property type="entry name" value="PROTEIN YCEI"/>
    <property type="match status" value="1"/>
</dbReference>
<gene>
    <name evidence="3" type="ORF">NP075_14240</name>
</gene>
<evidence type="ECO:0000259" key="2">
    <source>
        <dbReference type="SMART" id="SM00867"/>
    </source>
</evidence>
<name>A0ABY5K2P5_9CELL</name>
<keyword evidence="4" id="KW-1185">Reference proteome</keyword>
<dbReference type="PANTHER" id="PTHR34406">
    <property type="entry name" value="PROTEIN YCEI"/>
    <property type="match status" value="1"/>
</dbReference>
<sequence length="189" mass="19769">MTALPTGTTALPTGLTAGTWNIDPSHTEASFTVRHAGISKVRGTVAVTSGVLTVGEDLEASSVTVTLDPTTVSTGDANRDGHLKSGEFFDVEKFGDWTFTSTAVRESGSEHVVVGDLTIHGVTREVELETTFNGTAVDPFGNTRAGFEATVTISRKDFDLTWNAALEAGGVLVGDKVRIDLDVSAIKAA</sequence>